<accession>A0A327YHP6</accession>
<proteinExistence type="predicted"/>
<dbReference type="AlphaFoldDB" id="A0A327YHP6"/>
<evidence type="ECO:0000313" key="1">
    <source>
        <dbReference type="EMBL" id="RAK20530.1"/>
    </source>
</evidence>
<gene>
    <name evidence="1" type="ORF">B0I26_104183</name>
</gene>
<comment type="caution">
    <text evidence="1">The sequence shown here is derived from an EMBL/GenBank/DDBJ whole genome shotgun (WGS) entry which is preliminary data.</text>
</comment>
<reference evidence="1 2" key="1">
    <citation type="submission" date="2018-06" db="EMBL/GenBank/DDBJ databases">
        <title>Genomic Encyclopedia of Type Strains, Phase III (KMG-III): the genomes of soil and plant-associated and newly described type strains.</title>
        <authorList>
            <person name="Whitman W."/>
        </authorList>
    </citation>
    <scope>NUCLEOTIDE SEQUENCE [LARGE SCALE GENOMIC DNA]</scope>
    <source>
        <strain evidence="1 2">CGMCC 1.8979</strain>
    </source>
</reference>
<keyword evidence="2" id="KW-1185">Reference proteome</keyword>
<evidence type="ECO:0008006" key="3">
    <source>
        <dbReference type="Google" id="ProtNLM"/>
    </source>
</evidence>
<name>A0A327YHP6_9BACL</name>
<sequence>MTHYVKTAQEFEADFVLFPEFVTMQLMSIPNDKKQAQTIEDLLNFPAQQSRPSRIKK</sequence>
<dbReference type="EMBL" id="QLMH01000004">
    <property type="protein sequence ID" value="RAK20530.1"/>
    <property type="molecule type" value="Genomic_DNA"/>
</dbReference>
<dbReference type="Proteomes" id="UP000248555">
    <property type="component" value="Unassembled WGS sequence"/>
</dbReference>
<evidence type="ECO:0000313" key="2">
    <source>
        <dbReference type="Proteomes" id="UP000248555"/>
    </source>
</evidence>
<protein>
    <recommendedName>
        <fullName evidence="3">CN hydrolase domain-containing protein</fullName>
    </recommendedName>
</protein>
<organism evidence="1 2">
    <name type="scientific">Paranoxybacillus vitaminiphilus</name>
    <dbReference type="NCBI Taxonomy" id="581036"/>
    <lineage>
        <taxon>Bacteria</taxon>
        <taxon>Bacillati</taxon>
        <taxon>Bacillota</taxon>
        <taxon>Bacilli</taxon>
        <taxon>Bacillales</taxon>
        <taxon>Anoxybacillaceae</taxon>
        <taxon>Paranoxybacillus</taxon>
    </lineage>
</organism>